<dbReference type="EMBL" id="JABDSI010000131">
    <property type="protein sequence ID" value="NMW41647.1"/>
    <property type="molecule type" value="Genomic_DNA"/>
</dbReference>
<sequence>MGDKILPTSEYDTFLILSDKIRQEATDLEALFYRDCHPPILRVSLSYTETPPSQKMSWIGFLLVGENSERKNIDVEISVQNQTFHSLMPKSFGRDAER</sequence>
<dbReference type="AlphaFoldDB" id="A0A848QZU2"/>
<accession>A0A848QZU2</accession>
<protein>
    <submittedName>
        <fullName evidence="1">Uncharacterized protein</fullName>
    </submittedName>
</protein>
<dbReference type="Proteomes" id="UP000583639">
    <property type="component" value="Unassembled WGS sequence"/>
</dbReference>
<gene>
    <name evidence="1" type="ORF">HKQ55_16320</name>
</gene>
<evidence type="ECO:0000313" key="1">
    <source>
        <dbReference type="EMBL" id="NMW41647.1"/>
    </source>
</evidence>
<reference evidence="1 2" key="1">
    <citation type="submission" date="2020-04" db="EMBL/GenBank/DDBJ databases">
        <title>A novel gut-associated lysogenic phage, Bacteroides phage BV01, alters the host transcriptome and bile acid metabolism in Bacteroides vulgatus.</title>
        <authorList>
            <person name="Campbell D.E."/>
            <person name="Ly L."/>
            <person name="Ridlon J.M."/>
            <person name="Hsiao A."/>
            <person name="Degnan P.H."/>
        </authorList>
    </citation>
    <scope>NUCLEOTIDE SEQUENCE [LARGE SCALE GENOMIC DNA]</scope>
    <source>
        <strain evidence="1 2">VPI-BV8526</strain>
    </source>
</reference>
<comment type="caution">
    <text evidence="1">The sequence shown here is derived from an EMBL/GenBank/DDBJ whole genome shotgun (WGS) entry which is preliminary data.</text>
</comment>
<evidence type="ECO:0000313" key="2">
    <source>
        <dbReference type="Proteomes" id="UP000583639"/>
    </source>
</evidence>
<name>A0A848QZU2_PHOVU</name>
<organism evidence="1 2">
    <name type="scientific">Phocaeicola vulgatus</name>
    <name type="common">Bacteroides vulgatus</name>
    <dbReference type="NCBI Taxonomy" id="821"/>
    <lineage>
        <taxon>Bacteria</taxon>
        <taxon>Pseudomonadati</taxon>
        <taxon>Bacteroidota</taxon>
        <taxon>Bacteroidia</taxon>
        <taxon>Bacteroidales</taxon>
        <taxon>Bacteroidaceae</taxon>
        <taxon>Phocaeicola</taxon>
    </lineage>
</organism>
<dbReference type="RefSeq" id="WP_172770264.1">
    <property type="nucleotide sequence ID" value="NZ_JABDSI010000131.1"/>
</dbReference>
<proteinExistence type="predicted"/>